<dbReference type="EMBL" id="LKET01000013">
    <property type="protein sequence ID" value="KPU46213.1"/>
    <property type="molecule type" value="Genomic_DNA"/>
</dbReference>
<feature type="domain" description="HTH IS21-type" evidence="1">
    <location>
        <begin position="6"/>
        <end position="69"/>
    </location>
</feature>
<accession>A0A0P9ALH5</accession>
<evidence type="ECO:0000259" key="1">
    <source>
        <dbReference type="PROSITE" id="PS50531"/>
    </source>
</evidence>
<sequence length="122" mass="14716">MLSMDDIKYIRRMHDVEGCSICEIMRRSGYHYETVKKYLDMEDFNDPPKPPKELPSLLDPLKPVIDKWLEDDLKAPRKQRHTAKRVYDRLREEHPGQLEVKLRTVQYYVSMKRKELCCQFSK</sequence>
<dbReference type="InterPro" id="IPR017894">
    <property type="entry name" value="HTH_IS21_transposase_type"/>
</dbReference>
<keyword evidence="3" id="KW-1185">Reference proteome</keyword>
<dbReference type="AlphaFoldDB" id="A0A0P9ALH5"/>
<name>A0A0P9ALH5_9CLOT</name>
<dbReference type="STRING" id="36849.OXPF_01800"/>
<protein>
    <recommendedName>
        <fullName evidence="1">HTH IS21-type domain-containing protein</fullName>
    </recommendedName>
</protein>
<comment type="caution">
    <text evidence="2">The sequence shown here is derived from an EMBL/GenBank/DDBJ whole genome shotgun (WGS) entry which is preliminary data.</text>
</comment>
<dbReference type="PROSITE" id="PS50531">
    <property type="entry name" value="HTH_IS21"/>
    <property type="match status" value="1"/>
</dbReference>
<dbReference type="Proteomes" id="UP000050326">
    <property type="component" value="Unassembled WGS sequence"/>
</dbReference>
<gene>
    <name evidence="2" type="ORF">OXPF_01800</name>
</gene>
<reference evidence="2 3" key="1">
    <citation type="submission" date="2015-09" db="EMBL/GenBank/DDBJ databases">
        <title>Genome sequence of Oxobacter pfennigii DSM 3222.</title>
        <authorList>
            <person name="Poehlein A."/>
            <person name="Bengelsdorf F.R."/>
            <person name="Schiel-Bengelsdorf B."/>
            <person name="Duerre P."/>
            <person name="Daniel R."/>
        </authorList>
    </citation>
    <scope>NUCLEOTIDE SEQUENCE [LARGE SCALE GENOMIC DNA]</scope>
    <source>
        <strain evidence="2 3">DSM 3222</strain>
    </source>
</reference>
<dbReference type="PATRIC" id="fig|36849.3.peg.199"/>
<evidence type="ECO:0000313" key="2">
    <source>
        <dbReference type="EMBL" id="KPU46213.1"/>
    </source>
</evidence>
<evidence type="ECO:0000313" key="3">
    <source>
        <dbReference type="Proteomes" id="UP000050326"/>
    </source>
</evidence>
<organism evidence="2 3">
    <name type="scientific">Oxobacter pfennigii</name>
    <dbReference type="NCBI Taxonomy" id="36849"/>
    <lineage>
        <taxon>Bacteria</taxon>
        <taxon>Bacillati</taxon>
        <taxon>Bacillota</taxon>
        <taxon>Clostridia</taxon>
        <taxon>Eubacteriales</taxon>
        <taxon>Clostridiaceae</taxon>
        <taxon>Oxobacter</taxon>
    </lineage>
</organism>
<proteinExistence type="predicted"/>